<keyword evidence="1" id="KW-0378">Hydrolase</keyword>
<reference evidence="7 9" key="3">
    <citation type="submission" date="2016-10" db="EMBL/GenBank/DDBJ databases">
        <authorList>
            <person name="Varghese N."/>
            <person name="Submissions S."/>
        </authorList>
    </citation>
    <scope>NUCLEOTIDE SEQUENCE [LARGE SCALE GENOMIC DNA]</scope>
    <source>
        <strain evidence="7 9">CGMCC 1.6501</strain>
    </source>
</reference>
<dbReference type="Proteomes" id="UP000183090">
    <property type="component" value="Unassembled WGS sequence"/>
</dbReference>
<dbReference type="EMBL" id="FOTB01000001">
    <property type="protein sequence ID" value="SFK51751.1"/>
    <property type="molecule type" value="Genomic_DNA"/>
</dbReference>
<dbReference type="PROSITE" id="PS50966">
    <property type="entry name" value="ZF_SWIM"/>
    <property type="match status" value="1"/>
</dbReference>
<dbReference type="Proteomes" id="UP000034029">
    <property type="component" value="Chromosome"/>
</dbReference>
<dbReference type="InterPro" id="IPR013663">
    <property type="entry name" value="Helicase_SWF/SNF/SWI_bac"/>
</dbReference>
<feature type="domain" description="SWIM-type" evidence="3">
    <location>
        <begin position="52"/>
        <end position="89"/>
    </location>
</feature>
<keyword evidence="2" id="KW-0479">Metal-binding</keyword>
<dbReference type="GO" id="GO:0005524">
    <property type="term" value="F:ATP binding"/>
    <property type="evidence" value="ECO:0007669"/>
    <property type="project" value="InterPro"/>
</dbReference>
<evidence type="ECO:0000259" key="4">
    <source>
        <dbReference type="PROSITE" id="PS51192"/>
    </source>
</evidence>
<feature type="domain" description="Helicase ATP-binding" evidence="4">
    <location>
        <begin position="634"/>
        <end position="795"/>
    </location>
</feature>
<evidence type="ECO:0000313" key="8">
    <source>
        <dbReference type="Proteomes" id="UP000034029"/>
    </source>
</evidence>
<protein>
    <submittedName>
        <fullName evidence="6">Helicase SNF2</fullName>
    </submittedName>
    <submittedName>
        <fullName evidence="7">Superfamily II DNA or RNA helicase, SNF2 family</fullName>
    </submittedName>
</protein>
<reference evidence="6 8" key="1">
    <citation type="journal article" date="2015" name="Int. J. Syst. Evol. Microbiol.">
        <title>Complete genome sequence of Salinicoccus halodurans H3B36, isolated from the Qaidam Basin in China.</title>
        <authorList>
            <person name="Jiang K."/>
            <person name="Xue Y."/>
            <person name="Ma Y."/>
        </authorList>
    </citation>
    <scope>NUCLEOTIDE SEQUENCE [LARGE SCALE GENOMIC DNA]</scope>
    <source>
        <strain evidence="6 8">H3B36</strain>
    </source>
</reference>
<reference evidence="8" key="2">
    <citation type="submission" date="2015-04" db="EMBL/GenBank/DDBJ databases">
        <title>Complete genome sequence of Salinicoccus halodurans strain H3B36, isolated from the Qaidam basin of China.</title>
        <authorList>
            <person name="Ma Y."/>
            <person name="Jiang K."/>
            <person name="Xue Y."/>
        </authorList>
    </citation>
    <scope>NUCLEOTIDE SEQUENCE [LARGE SCALE GENOMIC DNA]</scope>
    <source>
        <strain evidence="8">H3B36</strain>
    </source>
</reference>
<dbReference type="InterPro" id="IPR027417">
    <property type="entry name" value="P-loop_NTPase"/>
</dbReference>
<name>A0A0F7HK76_9STAP</name>
<dbReference type="PROSITE" id="PS51194">
    <property type="entry name" value="HELICASE_CTER"/>
    <property type="match status" value="1"/>
</dbReference>
<dbReference type="InterPro" id="IPR049730">
    <property type="entry name" value="SNF2/RAD54-like_C"/>
</dbReference>
<keyword evidence="7" id="KW-0067">ATP-binding</keyword>
<dbReference type="SUPFAM" id="SSF52540">
    <property type="entry name" value="P-loop containing nucleoside triphosphate hydrolases"/>
    <property type="match status" value="2"/>
</dbReference>
<dbReference type="KEGG" id="shv:AAT16_04320"/>
<dbReference type="Pfam" id="PF08455">
    <property type="entry name" value="SNF2_assoc"/>
    <property type="match status" value="1"/>
</dbReference>
<gene>
    <name evidence="6" type="ORF">AAT16_04320</name>
    <name evidence="7" type="ORF">SAMN05216235_0102</name>
</gene>
<dbReference type="OrthoDB" id="9760715at2"/>
<dbReference type="GO" id="GO:0008270">
    <property type="term" value="F:zinc ion binding"/>
    <property type="evidence" value="ECO:0007669"/>
    <property type="project" value="UniProtKB-KW"/>
</dbReference>
<accession>A0A0F7HK76</accession>
<dbReference type="Gene3D" id="3.40.50.10810">
    <property type="entry name" value="Tandem AAA-ATPase domain"/>
    <property type="match status" value="1"/>
</dbReference>
<dbReference type="InterPro" id="IPR000330">
    <property type="entry name" value="SNF2_N"/>
</dbReference>
<dbReference type="InterPro" id="IPR007527">
    <property type="entry name" value="Znf_SWIM"/>
</dbReference>
<evidence type="ECO:0000256" key="2">
    <source>
        <dbReference type="PROSITE-ProRule" id="PRU00325"/>
    </source>
</evidence>
<evidence type="ECO:0000313" key="7">
    <source>
        <dbReference type="EMBL" id="SFK51751.1"/>
    </source>
</evidence>
<dbReference type="InterPro" id="IPR038718">
    <property type="entry name" value="SNF2-like_sf"/>
</dbReference>
<dbReference type="EMBL" id="CP011366">
    <property type="protein sequence ID" value="AKG73506.1"/>
    <property type="molecule type" value="Genomic_DNA"/>
</dbReference>
<dbReference type="Pfam" id="PF00271">
    <property type="entry name" value="Helicase_C"/>
    <property type="match status" value="1"/>
</dbReference>
<keyword evidence="2" id="KW-0863">Zinc-finger</keyword>
<dbReference type="FunFam" id="3.40.50.300:FF:000533">
    <property type="entry name" value="Helicase, Snf2 family"/>
    <property type="match status" value="1"/>
</dbReference>
<evidence type="ECO:0000259" key="3">
    <source>
        <dbReference type="PROSITE" id="PS50966"/>
    </source>
</evidence>
<dbReference type="SMART" id="SM00487">
    <property type="entry name" value="DEXDc"/>
    <property type="match status" value="1"/>
</dbReference>
<dbReference type="PROSITE" id="PS51192">
    <property type="entry name" value="HELICASE_ATP_BIND_1"/>
    <property type="match status" value="1"/>
</dbReference>
<dbReference type="AlphaFoldDB" id="A0A0F7HK76"/>
<keyword evidence="2" id="KW-0862">Zinc</keyword>
<keyword evidence="8" id="KW-1185">Reference proteome</keyword>
<evidence type="ECO:0000259" key="5">
    <source>
        <dbReference type="PROSITE" id="PS51194"/>
    </source>
</evidence>
<dbReference type="GO" id="GO:0016787">
    <property type="term" value="F:hydrolase activity"/>
    <property type="evidence" value="ECO:0007669"/>
    <property type="project" value="UniProtKB-KW"/>
</dbReference>
<keyword evidence="7" id="KW-0547">Nucleotide-binding</keyword>
<sequence length="1072" mass="122289">MVQLTEERIRRLYSDKFFKRGKHYFQTGNVQDVIYVPEKNIWRAKVTGSRTYNTRVILNDDEIADFCDCPAYPTYGECKHICATLLAISHSQEQEKPQKSDRSFFENRSSNNPRYAKADTLIDFFGGHVTPSYNKYPLHVEYTLRSFKDASMRETFDIQLKVGENRLYVVKDIREFLEAVVTGKEVEFGTHFIYRPDYHTFSDVDMQVLNQLIDIKQTEDFYNKNTRSWMPRQKSKELTIPRSALDGLLAHLKYMNCRYKDGQFAYRQLEVSEQPVPITFSLEQPDAEEYRLKVHGVLDGTFYHMYGWYSEDGILYKMSGTQEEMLPVLQNSKGTLDRFGITISEDQIGDFISRALPGIRQMGEVSLEGDVSSQVNETPLAIKVFVDQSEMSVDVTINYHYGPVVINPLDPSGENTEQTKEILIREYPKEQAFMELLDSRSMEQSDAAFHISTDEALFRFLHDTLPDIEDYAEIYMSPALRDMLLPDPPKATVSVDAPASNDFLEVDFKMDGIDPEEIPGVLKAVREKRRFVRLPNGAFMPLEDSGLAEVAGLYDEMEQNAVTSTDGSMTLPMYRGIEIEDSLMDLDDRQSDFSSSFRDFISSIKEPSTEEIRIPGKLNADLRPYQETGFKWMKSLSAHGIGGILADDMGLGKTLQCIAYVLSEMEAGTDRPFLIVTPASLIYNWKNEFETFAPGTDVTVVSGNAAERENILRNTEQPDVYITSYHTLRHDQQYYGSMMFHALILDEAQAIKNHRTKIAHAVRSVSAPRRFALSGTPVENSVDELWSVFQAIMPGFLPDQKTFRSIPPEIIARRVKPFIMRRVKEDVLTELPDRIETVHYTDLEKDQKKLYLAYLDKIQKETEDALAGEGFNKGRMKILAGLTRLRQLCCHPSLFLDDYSGVSGKMEALFEIIGTALQNKQRMLIFSQFPSMLKIIQERLAKEGRHSYFLDGSTPSQERVRLVESFNEGQEDIFLISLKAGGTGLNLTGADTVILYDLWWNPAVEEQAIGRAHRMGQKNVVQVIRLIAQGTIEEKINGLQQQKKEMIDQIIQPGEAAASSMSEEDIREILSI</sequence>
<organism evidence="7 9">
    <name type="scientific">Salinicoccus halodurans</name>
    <dbReference type="NCBI Taxonomy" id="407035"/>
    <lineage>
        <taxon>Bacteria</taxon>
        <taxon>Bacillati</taxon>
        <taxon>Bacillota</taxon>
        <taxon>Bacilli</taxon>
        <taxon>Bacillales</taxon>
        <taxon>Staphylococcaceae</taxon>
        <taxon>Salinicoccus</taxon>
    </lineage>
</organism>
<dbReference type="Gene3D" id="3.40.50.300">
    <property type="entry name" value="P-loop containing nucleotide triphosphate hydrolases"/>
    <property type="match status" value="1"/>
</dbReference>
<evidence type="ECO:0000256" key="1">
    <source>
        <dbReference type="ARBA" id="ARBA00022801"/>
    </source>
</evidence>
<dbReference type="CDD" id="cd18793">
    <property type="entry name" value="SF2_C_SNF"/>
    <property type="match status" value="1"/>
</dbReference>
<dbReference type="Pfam" id="PF00176">
    <property type="entry name" value="SNF2-rel_dom"/>
    <property type="match status" value="1"/>
</dbReference>
<dbReference type="GO" id="GO:0004386">
    <property type="term" value="F:helicase activity"/>
    <property type="evidence" value="ECO:0007669"/>
    <property type="project" value="UniProtKB-KW"/>
</dbReference>
<evidence type="ECO:0000313" key="9">
    <source>
        <dbReference type="Proteomes" id="UP000183090"/>
    </source>
</evidence>
<dbReference type="InterPro" id="IPR014001">
    <property type="entry name" value="Helicase_ATP-bd"/>
</dbReference>
<dbReference type="InterPro" id="IPR001650">
    <property type="entry name" value="Helicase_C-like"/>
</dbReference>
<proteinExistence type="predicted"/>
<dbReference type="RefSeq" id="WP_046789696.1">
    <property type="nucleotide sequence ID" value="NZ_CP011366.1"/>
</dbReference>
<feature type="domain" description="Helicase C-terminal" evidence="5">
    <location>
        <begin position="909"/>
        <end position="1067"/>
    </location>
</feature>
<dbReference type="PANTHER" id="PTHR10799">
    <property type="entry name" value="SNF2/RAD54 HELICASE FAMILY"/>
    <property type="match status" value="1"/>
</dbReference>
<keyword evidence="7" id="KW-0347">Helicase</keyword>
<evidence type="ECO:0000313" key="6">
    <source>
        <dbReference type="EMBL" id="AKG73506.1"/>
    </source>
</evidence>
<dbReference type="SMART" id="SM00490">
    <property type="entry name" value="HELICc"/>
    <property type="match status" value="1"/>
</dbReference>